<reference evidence="2" key="1">
    <citation type="submission" date="2019-03" db="EMBL/GenBank/DDBJ databases">
        <title>Long read genome sequence of the mycoparasitic Pythium oligandrum ATCC 38472 isolated from sugarbeet rhizosphere.</title>
        <authorList>
            <person name="Gaulin E."/>
        </authorList>
    </citation>
    <scope>NUCLEOTIDE SEQUENCE</scope>
    <source>
        <strain evidence="2">ATCC 38472_TT</strain>
    </source>
</reference>
<dbReference type="Proteomes" id="UP000794436">
    <property type="component" value="Unassembled WGS sequence"/>
</dbReference>
<accession>A0A8K1CT07</accession>
<keyword evidence="3" id="KW-1185">Reference proteome</keyword>
<dbReference type="OrthoDB" id="66204at2759"/>
<organism evidence="2 3">
    <name type="scientific">Pythium oligandrum</name>
    <name type="common">Mycoparasitic fungus</name>
    <dbReference type="NCBI Taxonomy" id="41045"/>
    <lineage>
        <taxon>Eukaryota</taxon>
        <taxon>Sar</taxon>
        <taxon>Stramenopiles</taxon>
        <taxon>Oomycota</taxon>
        <taxon>Peronosporomycetes</taxon>
        <taxon>Pythiales</taxon>
        <taxon>Pythiaceae</taxon>
        <taxon>Pythium</taxon>
    </lineage>
</organism>
<evidence type="ECO:0000313" key="2">
    <source>
        <dbReference type="EMBL" id="TMW69352.1"/>
    </source>
</evidence>
<evidence type="ECO:0000313" key="3">
    <source>
        <dbReference type="Proteomes" id="UP000794436"/>
    </source>
</evidence>
<name>A0A8K1CT07_PYTOL</name>
<feature type="region of interest" description="Disordered" evidence="1">
    <location>
        <begin position="175"/>
        <end position="225"/>
    </location>
</feature>
<feature type="compositionally biased region" description="Basic and acidic residues" evidence="1">
    <location>
        <begin position="202"/>
        <end position="215"/>
    </location>
</feature>
<dbReference type="EMBL" id="SPLM01000001">
    <property type="protein sequence ID" value="TMW69352.1"/>
    <property type="molecule type" value="Genomic_DNA"/>
</dbReference>
<sequence length="284" mass="33478">MTHETTAIQQRRDAEARKWWAERENEVEKELSATLHKRMEAQRAQIHAFKMEQSKWEHELQLRISKYAHDRKLLSEHNIELQEALTSMEEKYAKLEREMDRQAVHVLELEGQLVESELHAAQIKVLRAENEELRERVMRWESCHEAEIAAAVQRQEQTQNELFQGLERRIEELTKENANLRERRKRGSSHSNGTRDSSGDESSLRRSEDSHHQNEQDDEDDESRVAELERTVKHKDQTIVTLKALLERHEAISDEKTKLLQAKYDQVKAINIALQRKLLNSLAD</sequence>
<proteinExistence type="predicted"/>
<protein>
    <submittedName>
        <fullName evidence="2">Uncharacterized protein</fullName>
    </submittedName>
</protein>
<dbReference type="AlphaFoldDB" id="A0A8K1CT07"/>
<comment type="caution">
    <text evidence="2">The sequence shown here is derived from an EMBL/GenBank/DDBJ whole genome shotgun (WGS) entry which is preliminary data.</text>
</comment>
<evidence type="ECO:0000256" key="1">
    <source>
        <dbReference type="SAM" id="MobiDB-lite"/>
    </source>
</evidence>
<gene>
    <name evidence="2" type="ORF">Poli38472_001508</name>
</gene>